<dbReference type="InterPro" id="IPR006487">
    <property type="entry name" value="Phage_lambda_L"/>
</dbReference>
<dbReference type="EMBL" id="RAWI01000280">
    <property type="protein sequence ID" value="RKH98392.1"/>
    <property type="molecule type" value="Genomic_DNA"/>
</dbReference>
<feature type="region of interest" description="Disordered" evidence="1">
    <location>
        <begin position="1"/>
        <end position="43"/>
    </location>
</feature>
<evidence type="ECO:0000313" key="2">
    <source>
        <dbReference type="EMBL" id="RKH98392.1"/>
    </source>
</evidence>
<name>A0ABX9QAH1_9BACT</name>
<evidence type="ECO:0000313" key="3">
    <source>
        <dbReference type="Proteomes" id="UP000278907"/>
    </source>
</evidence>
<protein>
    <submittedName>
        <fullName evidence="2">Uncharacterized protein</fullName>
    </submittedName>
</protein>
<dbReference type="Proteomes" id="UP000278907">
    <property type="component" value="Unassembled WGS sequence"/>
</dbReference>
<evidence type="ECO:0000256" key="1">
    <source>
        <dbReference type="SAM" id="MobiDB-lite"/>
    </source>
</evidence>
<comment type="caution">
    <text evidence="2">The sequence shown here is derived from an EMBL/GenBank/DDBJ whole genome shotgun (WGS) entry which is preliminary data.</text>
</comment>
<dbReference type="Pfam" id="PF05100">
    <property type="entry name" value="Phage_tail_L"/>
    <property type="match status" value="1"/>
</dbReference>
<feature type="compositionally biased region" description="Basic residues" evidence="1">
    <location>
        <begin position="122"/>
        <end position="131"/>
    </location>
</feature>
<accession>A0ABX9QAH1</accession>
<keyword evidence="3" id="KW-1185">Reference proteome</keyword>
<proteinExistence type="predicted"/>
<sequence>MLPPPRRSAAARRGPRLATAVPLRRPGLRPGSARAPRTRSGTASRSAWRFRTCLSGGIENKHVIEFSLAAKCDLEGARIPLRILTRLWPWEYRDEGRGCAGPPVTRVNDTLTSSRAEGSVRKVPHGLHVARRHELARGHPPRQSDPRPCPWPGTAPGGTGVDPPAPGVKFPQAEAKPKPEEASEPPLVATRQEPTQERTSRLDGAGLLRRSFALDVFARSRSGGRLEGGVESAAARATTCPSGSRRPTMTWMGRLERMGQVPVVNGEAMENSRRL</sequence>
<reference evidence="2 3" key="1">
    <citation type="submission" date="2018-09" db="EMBL/GenBank/DDBJ databases">
        <authorList>
            <person name="Livingstone P.G."/>
            <person name="Whitworth D.E."/>
        </authorList>
    </citation>
    <scope>NUCLEOTIDE SEQUENCE [LARGE SCALE GENOMIC DNA]</scope>
    <source>
        <strain evidence="2 3">CA031B</strain>
    </source>
</reference>
<feature type="compositionally biased region" description="Basic and acidic residues" evidence="1">
    <location>
        <begin position="132"/>
        <end position="145"/>
    </location>
</feature>
<feature type="region of interest" description="Disordered" evidence="1">
    <location>
        <begin position="114"/>
        <end position="200"/>
    </location>
</feature>
<gene>
    <name evidence="2" type="ORF">D7Y13_28795</name>
</gene>
<organism evidence="2 3">
    <name type="scientific">Corallococcus praedator</name>
    <dbReference type="NCBI Taxonomy" id="2316724"/>
    <lineage>
        <taxon>Bacteria</taxon>
        <taxon>Pseudomonadati</taxon>
        <taxon>Myxococcota</taxon>
        <taxon>Myxococcia</taxon>
        <taxon>Myxococcales</taxon>
        <taxon>Cystobacterineae</taxon>
        <taxon>Myxococcaceae</taxon>
        <taxon>Corallococcus</taxon>
    </lineage>
</organism>